<keyword evidence="4" id="KW-0274">FAD</keyword>
<evidence type="ECO:0000256" key="3">
    <source>
        <dbReference type="ARBA" id="ARBA00022630"/>
    </source>
</evidence>
<protein>
    <submittedName>
        <fullName evidence="8">Pyranose oxidase</fullName>
    </submittedName>
</protein>
<evidence type="ECO:0000313" key="8">
    <source>
        <dbReference type="EMBL" id="GES81633.1"/>
    </source>
</evidence>
<comment type="caution">
    <text evidence="8">The sequence shown here is derived from an EMBL/GenBank/DDBJ whole genome shotgun (WGS) entry which is preliminary data.</text>
</comment>
<dbReference type="AlphaFoldDB" id="A0A8H3QJ47"/>
<reference evidence="8" key="1">
    <citation type="submission" date="2019-10" db="EMBL/GenBank/DDBJ databases">
        <title>Conservation and host-specific expression of non-tandemly repeated heterogenous ribosome RNA gene in arbuscular mycorrhizal fungi.</title>
        <authorList>
            <person name="Maeda T."/>
            <person name="Kobayashi Y."/>
            <person name="Nakagawa T."/>
            <person name="Ezawa T."/>
            <person name="Yamaguchi K."/>
            <person name="Bino T."/>
            <person name="Nishimoto Y."/>
            <person name="Shigenobu S."/>
            <person name="Kawaguchi M."/>
        </authorList>
    </citation>
    <scope>NUCLEOTIDE SEQUENCE</scope>
    <source>
        <strain evidence="8">HR1</strain>
    </source>
</reference>
<comment type="cofactor">
    <cofactor evidence="1">
        <name>FAD</name>
        <dbReference type="ChEBI" id="CHEBI:57692"/>
    </cofactor>
</comment>
<gene>
    <name evidence="8" type="ORF">RCL2_000887800</name>
</gene>
<dbReference type="InterPro" id="IPR036188">
    <property type="entry name" value="FAD/NAD-bd_sf"/>
</dbReference>
<dbReference type="Proteomes" id="UP000615446">
    <property type="component" value="Unassembled WGS sequence"/>
</dbReference>
<dbReference type="SUPFAM" id="SSF51905">
    <property type="entry name" value="FAD/NAD(P)-binding domain"/>
    <property type="match status" value="1"/>
</dbReference>
<dbReference type="Pfam" id="PF00732">
    <property type="entry name" value="GMC_oxred_N"/>
    <property type="match status" value="1"/>
</dbReference>
<name>A0A8H3QJ47_9GLOM</name>
<dbReference type="OrthoDB" id="2359545at2759"/>
<dbReference type="InterPro" id="IPR051473">
    <property type="entry name" value="P2Ox-like"/>
</dbReference>
<feature type="domain" description="Glucose-methanol-choline oxidoreductase N-terminal" evidence="6">
    <location>
        <begin position="291"/>
        <end position="348"/>
    </location>
</feature>
<accession>A0A8H3QJ47</accession>
<evidence type="ECO:0000256" key="2">
    <source>
        <dbReference type="ARBA" id="ARBA00010790"/>
    </source>
</evidence>
<dbReference type="Gene3D" id="3.50.50.60">
    <property type="entry name" value="FAD/NAD(P)-binding domain"/>
    <property type="match status" value="2"/>
</dbReference>
<evidence type="ECO:0000256" key="5">
    <source>
        <dbReference type="ARBA" id="ARBA00023002"/>
    </source>
</evidence>
<dbReference type="PANTHER" id="PTHR42784:SF1">
    <property type="entry name" value="PYRANOSE 2-OXIDASE"/>
    <property type="match status" value="1"/>
</dbReference>
<dbReference type="PANTHER" id="PTHR42784">
    <property type="entry name" value="PYRANOSE 2-OXIDASE"/>
    <property type="match status" value="1"/>
</dbReference>
<evidence type="ECO:0000259" key="6">
    <source>
        <dbReference type="Pfam" id="PF00732"/>
    </source>
</evidence>
<dbReference type="GO" id="GO:0050660">
    <property type="term" value="F:flavin adenine dinucleotide binding"/>
    <property type="evidence" value="ECO:0007669"/>
    <property type="project" value="InterPro"/>
</dbReference>
<feature type="domain" description="Glucose-methanol-choline oxidoreductase C-terminal" evidence="7">
    <location>
        <begin position="447"/>
        <end position="563"/>
    </location>
</feature>
<dbReference type="Pfam" id="PF05199">
    <property type="entry name" value="GMC_oxred_C"/>
    <property type="match status" value="1"/>
</dbReference>
<evidence type="ECO:0000256" key="4">
    <source>
        <dbReference type="ARBA" id="ARBA00022827"/>
    </source>
</evidence>
<keyword evidence="3" id="KW-0285">Flavoprotein</keyword>
<dbReference type="EMBL" id="BLAL01000058">
    <property type="protein sequence ID" value="GES81633.1"/>
    <property type="molecule type" value="Genomic_DNA"/>
</dbReference>
<comment type="similarity">
    <text evidence="2">Belongs to the GMC oxidoreductase family.</text>
</comment>
<evidence type="ECO:0000259" key="7">
    <source>
        <dbReference type="Pfam" id="PF05199"/>
    </source>
</evidence>
<dbReference type="SUPFAM" id="SSF54373">
    <property type="entry name" value="FAD-linked reductases, C-terminal domain"/>
    <property type="match status" value="1"/>
</dbReference>
<keyword evidence="5" id="KW-0560">Oxidoreductase</keyword>
<dbReference type="InterPro" id="IPR007867">
    <property type="entry name" value="GMC_OxRtase_C"/>
</dbReference>
<organism evidence="8 9">
    <name type="scientific">Rhizophagus clarus</name>
    <dbReference type="NCBI Taxonomy" id="94130"/>
    <lineage>
        <taxon>Eukaryota</taxon>
        <taxon>Fungi</taxon>
        <taxon>Fungi incertae sedis</taxon>
        <taxon>Mucoromycota</taxon>
        <taxon>Glomeromycotina</taxon>
        <taxon>Glomeromycetes</taxon>
        <taxon>Glomerales</taxon>
        <taxon>Glomeraceae</taxon>
        <taxon>Rhizophagus</taxon>
    </lineage>
</organism>
<sequence>MVSAGKIRRSTYPCKSNSLTVLLNKEDKAYTMNIPNVPTQEYDVAIVGSGPVGCTFARKLVEAGYKVAMVEAGAIESNPPGSHLKNSFRYQRDIYSFTNIIKGLLQPISVPTSGDVYPDTIDQLSSLQNGTIYLNQNPEQDRRLNLRAAAATYCVGGMGTHWTCATPRLRGSERFSSLVPDEEMDKLYEEAESYLHTSPDPYNGTMLQTTILKALKKHYEPEGIIPQALPLALRFEKGPKDKPDALPLNFWTGSYDILRKENYDSKNFVLMDQYLAQSLYPKIEDTSIIEGLLVKNLLEYENNKVFIKAKVFIICAGAVLTPQLLFNSFIMNPNLNIEIPALGKNLCEQSLSFCQIALKKKIVDEMLSDPAWSEDVKKHKKAYPHDPTPIPFGVPLPQCWIPYSDERPWHCQVQRAFSYGDTPYVDDRVILEFRYFGISHNNEKLNNRVEFSKTNKDTFGMPQPTFYVQTSEEDAEANHEMLSDMNKAALSMGGFLPGSEPQFMAPGTALHITGTVRMGTDKETSVVDTNLCVHGFHNLYLGSNGVIPTETAANPTLTSVALAIKSANHIIKKLKESDPWN</sequence>
<evidence type="ECO:0000256" key="1">
    <source>
        <dbReference type="ARBA" id="ARBA00001974"/>
    </source>
</evidence>
<proteinExistence type="inferred from homology"/>
<evidence type="ECO:0000313" key="9">
    <source>
        <dbReference type="Proteomes" id="UP000615446"/>
    </source>
</evidence>
<dbReference type="InterPro" id="IPR000172">
    <property type="entry name" value="GMC_OxRdtase_N"/>
</dbReference>
<dbReference type="GO" id="GO:0016614">
    <property type="term" value="F:oxidoreductase activity, acting on CH-OH group of donors"/>
    <property type="evidence" value="ECO:0007669"/>
    <property type="project" value="InterPro"/>
</dbReference>